<accession>A0A8H6ZYH6</accession>
<protein>
    <submittedName>
        <fullName evidence="1">Uncharacterized protein</fullName>
    </submittedName>
</protein>
<reference evidence="1" key="1">
    <citation type="submission" date="2019-07" db="EMBL/GenBank/DDBJ databases">
        <authorList>
            <person name="Palmer J.M."/>
        </authorList>
    </citation>
    <scope>NUCLEOTIDE SEQUENCE</scope>
    <source>
        <strain evidence="1">PC9</strain>
    </source>
</reference>
<sequence>MDSTLSPPPRLHALSSTPISSKAARAQIESFLEDYQARSIGAKAADTALVVQLDKLSTALYEERQRKRSEKSA</sequence>
<evidence type="ECO:0000313" key="1">
    <source>
        <dbReference type="EMBL" id="KAF7431197.1"/>
    </source>
</evidence>
<evidence type="ECO:0000313" key="2">
    <source>
        <dbReference type="Proteomes" id="UP000623687"/>
    </source>
</evidence>
<name>A0A8H6ZYH6_PLEOS</name>
<dbReference type="RefSeq" id="XP_036632475.1">
    <property type="nucleotide sequence ID" value="XM_036776456.1"/>
</dbReference>
<dbReference type="GeneID" id="59376736"/>
<comment type="caution">
    <text evidence="1">The sequence shown here is derived from an EMBL/GenBank/DDBJ whole genome shotgun (WGS) entry which is preliminary data.</text>
</comment>
<dbReference type="OrthoDB" id="3017409at2759"/>
<keyword evidence="2" id="KW-1185">Reference proteome</keyword>
<dbReference type="VEuPathDB" id="FungiDB:PC9H_006918"/>
<dbReference type="AlphaFoldDB" id="A0A8H6ZYH6"/>
<dbReference type="EMBL" id="JACETU010000004">
    <property type="protein sequence ID" value="KAF7431197.1"/>
    <property type="molecule type" value="Genomic_DNA"/>
</dbReference>
<proteinExistence type="predicted"/>
<gene>
    <name evidence="1" type="ORF">PC9H_006918</name>
</gene>
<organism evidence="1 2">
    <name type="scientific">Pleurotus ostreatus</name>
    <name type="common">Oyster mushroom</name>
    <name type="synonym">White-rot fungus</name>
    <dbReference type="NCBI Taxonomy" id="5322"/>
    <lineage>
        <taxon>Eukaryota</taxon>
        <taxon>Fungi</taxon>
        <taxon>Dikarya</taxon>
        <taxon>Basidiomycota</taxon>
        <taxon>Agaricomycotina</taxon>
        <taxon>Agaricomycetes</taxon>
        <taxon>Agaricomycetidae</taxon>
        <taxon>Agaricales</taxon>
        <taxon>Pleurotineae</taxon>
        <taxon>Pleurotaceae</taxon>
        <taxon>Pleurotus</taxon>
    </lineage>
</organism>
<dbReference type="Proteomes" id="UP000623687">
    <property type="component" value="Unassembled WGS sequence"/>
</dbReference>